<dbReference type="InterPro" id="IPR016155">
    <property type="entry name" value="Mopterin_synth/thiamin_S_b"/>
</dbReference>
<dbReference type="GO" id="GO:0032447">
    <property type="term" value="P:protein urmylation"/>
    <property type="evidence" value="ECO:0007669"/>
    <property type="project" value="UniProtKB-UniRule"/>
</dbReference>
<dbReference type="GO" id="GO:0005829">
    <property type="term" value="C:cytosol"/>
    <property type="evidence" value="ECO:0007669"/>
    <property type="project" value="UniProtKB-UniRule"/>
</dbReference>
<evidence type="ECO:0000313" key="9">
    <source>
        <dbReference type="Proteomes" id="UP000646827"/>
    </source>
</evidence>
<dbReference type="InterPro" id="IPR012675">
    <property type="entry name" value="Beta-grasp_dom_sf"/>
</dbReference>
<keyword evidence="5 6" id="KW-0833">Ubl conjugation pathway</keyword>
<evidence type="ECO:0000256" key="6">
    <source>
        <dbReference type="HAMAP-Rule" id="MF_03048"/>
    </source>
</evidence>
<evidence type="ECO:0000256" key="1">
    <source>
        <dbReference type="ARBA" id="ARBA00004496"/>
    </source>
</evidence>
<comment type="PTM">
    <text evidence="6">C-terminal thiocarboxylation occurs in 2 steps, it is first acyl-adenylated (-COAMP) via the hesA/moeB/thiF part of UBA4, then thiocarboxylated (-COSH) via the rhodanese domain of UBA4.</text>
</comment>
<dbReference type="UniPathway" id="UPA00988"/>
<evidence type="ECO:0000256" key="5">
    <source>
        <dbReference type="ARBA" id="ARBA00022786"/>
    </source>
</evidence>
<keyword evidence="2 6" id="KW-0963">Cytoplasm</keyword>
<dbReference type="EMBL" id="JAEPRB010000147">
    <property type="protein sequence ID" value="KAG2220228.1"/>
    <property type="molecule type" value="Genomic_DNA"/>
</dbReference>
<dbReference type="SUPFAM" id="SSF54285">
    <property type="entry name" value="MoaD/ThiS"/>
    <property type="match status" value="1"/>
</dbReference>
<keyword evidence="3 6" id="KW-1017">Isopeptide bond</keyword>
<dbReference type="Proteomes" id="UP000646827">
    <property type="component" value="Unassembled WGS sequence"/>
</dbReference>
<dbReference type="Gene3D" id="3.10.20.30">
    <property type="match status" value="1"/>
</dbReference>
<dbReference type="GO" id="GO:0034227">
    <property type="term" value="P:tRNA thio-modification"/>
    <property type="evidence" value="ECO:0007669"/>
    <property type="project" value="UniProtKB-UniRule"/>
</dbReference>
<dbReference type="FunFam" id="3.10.20.30:FF:000021">
    <property type="entry name" value="Ubiquitin-related modifier 1"/>
    <property type="match status" value="1"/>
</dbReference>
<evidence type="ECO:0000256" key="2">
    <source>
        <dbReference type="ARBA" id="ARBA00022490"/>
    </source>
</evidence>
<comment type="caution">
    <text evidence="8">The sequence shown here is derived from an EMBL/GenBank/DDBJ whole genome shotgun (WGS) entry which is preliminary data.</text>
</comment>
<organism evidence="8 9">
    <name type="scientific">Circinella minor</name>
    <dbReference type="NCBI Taxonomy" id="1195481"/>
    <lineage>
        <taxon>Eukaryota</taxon>
        <taxon>Fungi</taxon>
        <taxon>Fungi incertae sedis</taxon>
        <taxon>Mucoromycota</taxon>
        <taxon>Mucoromycotina</taxon>
        <taxon>Mucoromycetes</taxon>
        <taxon>Mucorales</taxon>
        <taxon>Lichtheimiaceae</taxon>
        <taxon>Circinella</taxon>
    </lineage>
</organism>
<comment type="pathway">
    <text evidence="6 7">tRNA modification; 5-methoxycarbonylmethyl-2-thiouridine-tRNA biosynthesis.</text>
</comment>
<dbReference type="HAMAP" id="MF_03048">
    <property type="entry name" value="Urm1"/>
    <property type="match status" value="1"/>
</dbReference>
<feature type="cross-link" description="Glycyl lysine isopeptide (Gly-Lys) (interchain with K-? in acceptor proteins)" evidence="6">
    <location>
        <position position="105"/>
    </location>
</feature>
<dbReference type="GO" id="GO:0002098">
    <property type="term" value="P:tRNA wobble uridine modification"/>
    <property type="evidence" value="ECO:0007669"/>
    <property type="project" value="UniProtKB-UniRule"/>
</dbReference>
<comment type="similarity">
    <text evidence="6 7">Belongs to the URM1 family.</text>
</comment>
<evidence type="ECO:0000256" key="4">
    <source>
        <dbReference type="ARBA" id="ARBA00022694"/>
    </source>
</evidence>
<dbReference type="Pfam" id="PF09138">
    <property type="entry name" value="Urm1"/>
    <property type="match status" value="1"/>
</dbReference>
<dbReference type="PIRSF" id="PIRSF037379">
    <property type="entry name" value="Ubiquitin-related_modifier_1"/>
    <property type="match status" value="1"/>
</dbReference>
<accession>A0A8H7S2G3</accession>
<reference evidence="8 9" key="1">
    <citation type="submission" date="2020-12" db="EMBL/GenBank/DDBJ databases">
        <title>Metabolic potential, ecology and presence of endohyphal bacteria is reflected in genomic diversity of Mucoromycotina.</title>
        <authorList>
            <person name="Muszewska A."/>
            <person name="Okrasinska A."/>
            <person name="Steczkiewicz K."/>
            <person name="Drgas O."/>
            <person name="Orlowska M."/>
            <person name="Perlinska-Lenart U."/>
            <person name="Aleksandrzak-Piekarczyk T."/>
            <person name="Szatraj K."/>
            <person name="Zielenkiewicz U."/>
            <person name="Pilsyk S."/>
            <person name="Malc E."/>
            <person name="Mieczkowski P."/>
            <person name="Kruszewska J.S."/>
            <person name="Biernat P."/>
            <person name="Pawlowska J."/>
        </authorList>
    </citation>
    <scope>NUCLEOTIDE SEQUENCE [LARGE SCALE GENOMIC DNA]</scope>
    <source>
        <strain evidence="8 9">CBS 142.35</strain>
    </source>
</reference>
<keyword evidence="4 6" id="KW-0819">tRNA processing</keyword>
<proteinExistence type="inferred from homology"/>
<dbReference type="OrthoDB" id="10248987at2759"/>
<gene>
    <name evidence="6" type="primary">URM1</name>
    <name evidence="8" type="ORF">INT45_008769</name>
</gene>
<name>A0A8H7S2G3_9FUNG</name>
<sequence>MSDLTINVEFSGGMELLFNNVRQHKITLPAKSPLDNSKPAQLRDLIFYIRDNMMTEKKDLFVEKDTVRPGILVLINNVDWELCDELDYELEDKDEIVFISTLHGG</sequence>
<comment type="subcellular location">
    <subcellularLocation>
        <location evidence="1 6 7">Cytoplasm</location>
    </subcellularLocation>
</comment>
<dbReference type="AlphaFoldDB" id="A0A8H7S2G3"/>
<dbReference type="PANTHER" id="PTHR14986">
    <property type="entry name" value="RURM1 PROTEIN"/>
    <property type="match status" value="1"/>
</dbReference>
<dbReference type="InterPro" id="IPR015221">
    <property type="entry name" value="Urm1"/>
</dbReference>
<dbReference type="CDD" id="cd01764">
    <property type="entry name" value="Ubl_Urm1"/>
    <property type="match status" value="1"/>
</dbReference>
<evidence type="ECO:0000256" key="3">
    <source>
        <dbReference type="ARBA" id="ARBA00022499"/>
    </source>
</evidence>
<keyword evidence="9" id="KW-1185">Reference proteome</keyword>
<protein>
    <recommendedName>
        <fullName evidence="6 7">Ubiquitin-related modifier 1</fullName>
    </recommendedName>
</protein>
<feature type="modified residue" description="1-thioglycine" evidence="6">
    <location>
        <position position="105"/>
    </location>
</feature>
<evidence type="ECO:0000313" key="8">
    <source>
        <dbReference type="EMBL" id="KAG2220228.1"/>
    </source>
</evidence>
<comment type="function">
    <text evidence="6">Acts as a sulfur carrier required for 2-thiolation of mcm(5)S(2)U at tRNA wobble positions of cytosolic tRNA(Lys), tRNA(Glu) and tRNA(Gln). Serves as sulfur donor in tRNA 2-thiolation reaction by being thiocarboxylated (-COSH) at its C-terminus by the MOCS3 homolog UBA4. The sulfur is then transferred to tRNA to form 2-thiolation of mcm(5)S(2)U. Prior mcm(5) tRNA modification by the elongator complex is required for 2-thiolation. Also acts as a ubiquitin-like protein (UBL) that is covalently conjugated via an isopeptide bond to lysine residues of target proteins such as AHP1. The thiocarboxylated form serves as substrate for conjugation and oxidative stress specifically induces the formation of UBL-protein conjugates.</text>
</comment>
<evidence type="ECO:0000256" key="7">
    <source>
        <dbReference type="RuleBase" id="RU361182"/>
    </source>
</evidence>